<proteinExistence type="predicted"/>
<keyword evidence="3" id="KW-1185">Reference proteome</keyword>
<sequence>MTPSSAKLLHDAAVFDSGEGGSPRHQSKPDLEGQLTVLEKGTGKVSGLDDPLWDESTLLKTISGWRVKTGETFWQCLLSIHVEGPDPE</sequence>
<dbReference type="Proteomes" id="UP001642540">
    <property type="component" value="Unassembled WGS sequence"/>
</dbReference>
<name>A0ABP1RRN3_9HEXA</name>
<organism evidence="2 3">
    <name type="scientific">Orchesella dallaii</name>
    <dbReference type="NCBI Taxonomy" id="48710"/>
    <lineage>
        <taxon>Eukaryota</taxon>
        <taxon>Metazoa</taxon>
        <taxon>Ecdysozoa</taxon>
        <taxon>Arthropoda</taxon>
        <taxon>Hexapoda</taxon>
        <taxon>Collembola</taxon>
        <taxon>Entomobryomorpha</taxon>
        <taxon>Entomobryoidea</taxon>
        <taxon>Orchesellidae</taxon>
        <taxon>Orchesellinae</taxon>
        <taxon>Orchesella</taxon>
    </lineage>
</organism>
<gene>
    <name evidence="2" type="ORF">ODALV1_LOCUS25237</name>
</gene>
<reference evidence="2 3" key="1">
    <citation type="submission" date="2024-08" db="EMBL/GenBank/DDBJ databases">
        <authorList>
            <person name="Cucini C."/>
            <person name="Frati F."/>
        </authorList>
    </citation>
    <scope>NUCLEOTIDE SEQUENCE [LARGE SCALE GENOMIC DNA]</scope>
</reference>
<comment type="caution">
    <text evidence="2">The sequence shown here is derived from an EMBL/GenBank/DDBJ whole genome shotgun (WGS) entry which is preliminary data.</text>
</comment>
<evidence type="ECO:0000313" key="3">
    <source>
        <dbReference type="Proteomes" id="UP001642540"/>
    </source>
</evidence>
<dbReference type="EMBL" id="CAXLJM020000102">
    <property type="protein sequence ID" value="CAL8133816.1"/>
    <property type="molecule type" value="Genomic_DNA"/>
</dbReference>
<protein>
    <submittedName>
        <fullName evidence="2">Uncharacterized protein</fullName>
    </submittedName>
</protein>
<accession>A0ABP1RRN3</accession>
<evidence type="ECO:0000256" key="1">
    <source>
        <dbReference type="SAM" id="MobiDB-lite"/>
    </source>
</evidence>
<feature type="region of interest" description="Disordered" evidence="1">
    <location>
        <begin position="1"/>
        <end position="33"/>
    </location>
</feature>
<evidence type="ECO:0000313" key="2">
    <source>
        <dbReference type="EMBL" id="CAL8133816.1"/>
    </source>
</evidence>